<dbReference type="InParanoid" id="A0A1V8TEW6"/>
<dbReference type="Pfam" id="PF26176">
    <property type="entry name" value="zf_C2H2_17_2"/>
    <property type="match status" value="1"/>
</dbReference>
<gene>
    <name evidence="4" type="ORF">B0A48_04274</name>
</gene>
<accession>A0A1V8TEW6</accession>
<feature type="region of interest" description="Disordered" evidence="1">
    <location>
        <begin position="83"/>
        <end position="103"/>
    </location>
</feature>
<dbReference type="Pfam" id="PF26177">
    <property type="entry name" value="zf_C2H2_17_1st"/>
    <property type="match status" value="1"/>
</dbReference>
<dbReference type="InterPro" id="IPR059095">
    <property type="entry name" value="Znf_C2H2_17_2nd"/>
</dbReference>
<dbReference type="AlphaFoldDB" id="A0A1V8TEW6"/>
<feature type="domain" description="C2H2-domain containing protein second zinc finger" evidence="2">
    <location>
        <begin position="463"/>
        <end position="494"/>
    </location>
</feature>
<feature type="domain" description="C2H2-domain containing protein first zinc finger" evidence="3">
    <location>
        <begin position="426"/>
        <end position="455"/>
    </location>
</feature>
<feature type="compositionally biased region" description="Polar residues" evidence="1">
    <location>
        <begin position="14"/>
        <end position="28"/>
    </location>
</feature>
<feature type="region of interest" description="Disordered" evidence="1">
    <location>
        <begin position="1"/>
        <end position="42"/>
    </location>
</feature>
<evidence type="ECO:0008006" key="6">
    <source>
        <dbReference type="Google" id="ProtNLM"/>
    </source>
</evidence>
<feature type="region of interest" description="Disordered" evidence="1">
    <location>
        <begin position="494"/>
        <end position="559"/>
    </location>
</feature>
<evidence type="ECO:0000259" key="2">
    <source>
        <dbReference type="Pfam" id="PF26176"/>
    </source>
</evidence>
<feature type="compositionally biased region" description="Polar residues" evidence="1">
    <location>
        <begin position="543"/>
        <end position="559"/>
    </location>
</feature>
<dbReference type="Gene3D" id="3.30.160.60">
    <property type="entry name" value="Classic Zinc Finger"/>
    <property type="match status" value="1"/>
</dbReference>
<reference evidence="5" key="1">
    <citation type="submission" date="2017-03" db="EMBL/GenBank/DDBJ databases">
        <title>Genomes of endolithic fungi from Antarctica.</title>
        <authorList>
            <person name="Coleine C."/>
            <person name="Masonjones S."/>
            <person name="Stajich J.E."/>
        </authorList>
    </citation>
    <scope>NUCLEOTIDE SEQUENCE [LARGE SCALE GENOMIC DNA]</scope>
    <source>
        <strain evidence="5">CCFEE 5527</strain>
    </source>
</reference>
<dbReference type="STRING" id="1507870.A0A1V8TEW6"/>
<protein>
    <recommendedName>
        <fullName evidence="6">C2H2-type domain-containing protein</fullName>
    </recommendedName>
</protein>
<evidence type="ECO:0000259" key="3">
    <source>
        <dbReference type="Pfam" id="PF26177"/>
    </source>
</evidence>
<proteinExistence type="predicted"/>
<dbReference type="InterPro" id="IPR059009">
    <property type="entry name" value="Znf_C2H2_17_1st"/>
</dbReference>
<keyword evidence="5" id="KW-1185">Reference proteome</keyword>
<dbReference type="Proteomes" id="UP000192596">
    <property type="component" value="Unassembled WGS sequence"/>
</dbReference>
<comment type="caution">
    <text evidence="4">The sequence shown here is derived from an EMBL/GenBank/DDBJ whole genome shotgun (WGS) entry which is preliminary data.</text>
</comment>
<sequence length="643" mass="69732">MSVPWMPLSLPEDQWSTEQSQASSTPVQPSGEEWSGLPYHGLPQEFNASAPPAWRSPYTVVDPGMCHASSYVSQSSQPFVAQSAHSLASGQSQPESTSSTDPGWGYASHAMYEARAYMQQPLPGESFAPFWGNTFVSPTSYAPVATWAVDQHTQYPPDRALLAGEAIQMENSMLAQPAPMYRRTLLPRTHAPPVAPVPAQGLTPSQRHIRPLIRGRVSSLGPAESVSRVQQRSPGIPGQTLSPSLPLTPPMFASNPTSAAALECIPVPAVQLDDSPSSSALGVPDPAADEFNSFIRYDQDDMMGMPDTSKSTDGSTLPHVVAAGESDGSASVTVTRVNTVEGLRLSLEPVDAPPTADTIVARVTAAPNQTGSSETDEGRHRNHELYSRGPETDGLFHCPYKAKDDCPHKPTKLKCNYDKFIDSHLKPFRCKNDACVKQEFSSTACLLRHEREAHGMHGHGERPHLCVYAGCERGFAGNGFPRRYNLFDHMKRVHDHKEETQSGHGSPDNAGMELPKVVGRKRKAPSSTSSEPATQRRKMSPHLSGSFSNPTFPAPSFIQTNGHGPMSNLTFLSGPHSQSPVILAYHPYMLAGNGTFALNGLARRTCLPGSWNTAFRMKLEWNGWIGTSGSIEDYLMKLVMAEG</sequence>
<evidence type="ECO:0000313" key="5">
    <source>
        <dbReference type="Proteomes" id="UP000192596"/>
    </source>
</evidence>
<dbReference type="EMBL" id="NAJO01000009">
    <property type="protein sequence ID" value="OQO09919.1"/>
    <property type="molecule type" value="Genomic_DNA"/>
</dbReference>
<evidence type="ECO:0000313" key="4">
    <source>
        <dbReference type="EMBL" id="OQO09919.1"/>
    </source>
</evidence>
<evidence type="ECO:0000256" key="1">
    <source>
        <dbReference type="SAM" id="MobiDB-lite"/>
    </source>
</evidence>
<feature type="compositionally biased region" description="Polar residues" evidence="1">
    <location>
        <begin position="83"/>
        <end position="101"/>
    </location>
</feature>
<name>A0A1V8TEW6_9PEZI</name>
<organism evidence="4 5">
    <name type="scientific">Cryoendolithus antarcticus</name>
    <dbReference type="NCBI Taxonomy" id="1507870"/>
    <lineage>
        <taxon>Eukaryota</taxon>
        <taxon>Fungi</taxon>
        <taxon>Dikarya</taxon>
        <taxon>Ascomycota</taxon>
        <taxon>Pezizomycotina</taxon>
        <taxon>Dothideomycetes</taxon>
        <taxon>Dothideomycetidae</taxon>
        <taxon>Cladosporiales</taxon>
        <taxon>Cladosporiaceae</taxon>
        <taxon>Cryoendolithus</taxon>
    </lineage>
</organism>
<dbReference type="OrthoDB" id="5062908at2759"/>